<dbReference type="AlphaFoldDB" id="A0AAX4HQP7"/>
<feature type="signal peptide" evidence="1">
    <location>
        <begin position="1"/>
        <end position="18"/>
    </location>
</feature>
<keyword evidence="1" id="KW-0732">Signal</keyword>
<organism evidence="2 3">
    <name type="scientific">Peredibacter starrii</name>
    <dbReference type="NCBI Taxonomy" id="28202"/>
    <lineage>
        <taxon>Bacteria</taxon>
        <taxon>Pseudomonadati</taxon>
        <taxon>Bdellovibrionota</taxon>
        <taxon>Bacteriovoracia</taxon>
        <taxon>Bacteriovoracales</taxon>
        <taxon>Bacteriovoracaceae</taxon>
        <taxon>Peredibacter</taxon>
    </lineage>
</organism>
<dbReference type="Proteomes" id="UP001324634">
    <property type="component" value="Chromosome"/>
</dbReference>
<gene>
    <name evidence="2" type="ORF">SOO65_01585</name>
</gene>
<evidence type="ECO:0000256" key="1">
    <source>
        <dbReference type="SAM" id="SignalP"/>
    </source>
</evidence>
<evidence type="ECO:0000313" key="2">
    <source>
        <dbReference type="EMBL" id="WPU65431.1"/>
    </source>
</evidence>
<evidence type="ECO:0000313" key="3">
    <source>
        <dbReference type="Proteomes" id="UP001324634"/>
    </source>
</evidence>
<accession>A0AAX4HQP7</accession>
<dbReference type="KEGG" id="psti:SOO65_01585"/>
<protein>
    <submittedName>
        <fullName evidence="2">Uncharacterized protein</fullName>
    </submittedName>
</protein>
<name>A0AAX4HQP7_9BACT</name>
<keyword evidence="3" id="KW-1185">Reference proteome</keyword>
<dbReference type="EMBL" id="CP139487">
    <property type="protein sequence ID" value="WPU65431.1"/>
    <property type="molecule type" value="Genomic_DNA"/>
</dbReference>
<feature type="chain" id="PRO_5043769193" evidence="1">
    <location>
        <begin position="19"/>
        <end position="412"/>
    </location>
</feature>
<proteinExistence type="predicted"/>
<dbReference type="RefSeq" id="WP_321395877.1">
    <property type="nucleotide sequence ID" value="NZ_CP139487.1"/>
</dbReference>
<sequence>MKKLIFAFATIMSLSASADVWVDRETWDAEWETKFSEWVKTQNVNKDMFVSATSKYKGVVADCADVSYNFRVIFAFENGLAFSAKNPMATSTSKMKHFTNRMTMFDNIQDPHKRLVAFMNYLGKSLGTETLAASDSYPMKLSEIKAGDVYLYKTKMADKFVRHTYNFKNIDRRGNFEVIYSTQAIRDSGAPMNQKVKAMYNPPVAYKWGFRRYDYGVSAKPGKTTQSQAYSDEQFLLAQQMDSNKFFNHVKSLLRQEIESPEDLIKNQLKELCSQVKERIEIVNRAVTYKSSIANKCMEYADFDTHSTPSRDGRLKEIITNLDADFKDINKKDLTLETSDLVEAIYNSTPTQYQLEKLLTFCPISYKPGTTVSLREIRIRSSKGLLSSHPNDSLENRWGEKSNGKTKCEAFY</sequence>
<reference evidence="2 3" key="1">
    <citation type="submission" date="2023-11" db="EMBL/GenBank/DDBJ databases">
        <title>Peredibacter starrii A3.12.</title>
        <authorList>
            <person name="Mitchell R.J."/>
        </authorList>
    </citation>
    <scope>NUCLEOTIDE SEQUENCE [LARGE SCALE GENOMIC DNA]</scope>
    <source>
        <strain evidence="2 3">A3.12</strain>
    </source>
</reference>